<feature type="region of interest" description="Disordered" evidence="1">
    <location>
        <begin position="1"/>
        <end position="47"/>
    </location>
</feature>
<keyword evidence="2" id="KW-0812">Transmembrane</keyword>
<dbReference type="RefSeq" id="WP_354198040.1">
    <property type="nucleotide sequence ID" value="NZ_JBEPLW010000017.1"/>
</dbReference>
<name>A0ABV2GDK4_9BACL</name>
<keyword evidence="2" id="KW-1133">Transmembrane helix</keyword>
<comment type="caution">
    <text evidence="3">The sequence shown here is derived from an EMBL/GenBank/DDBJ whole genome shotgun (WGS) entry which is preliminary data.</text>
</comment>
<evidence type="ECO:0000313" key="3">
    <source>
        <dbReference type="EMBL" id="MET3576204.1"/>
    </source>
</evidence>
<dbReference type="EMBL" id="JBEPLW010000017">
    <property type="protein sequence ID" value="MET3576204.1"/>
    <property type="molecule type" value="Genomic_DNA"/>
</dbReference>
<gene>
    <name evidence="3" type="ORF">ABID49_002119</name>
</gene>
<protein>
    <recommendedName>
        <fullName evidence="5">LPXTG-motif cell wall anchor domain-containing protein</fullName>
    </recommendedName>
</protein>
<evidence type="ECO:0000313" key="4">
    <source>
        <dbReference type="Proteomes" id="UP001549099"/>
    </source>
</evidence>
<sequence length="111" mass="11324">MEPTEPTEPPTPTSPIDDDTPPAPGTGSGTPPTKPGPEKVSVPTKVKGEVFTKPAKIVQAWSLTNAGSTGAGTQMLPETAVGGLDLGLIGLGTFLAGAYLFAIARRNRKQA</sequence>
<reference evidence="3 4" key="1">
    <citation type="submission" date="2024-06" db="EMBL/GenBank/DDBJ databases">
        <title>Genomic Encyclopedia of Type Strains, Phase IV (KMG-IV): sequencing the most valuable type-strain genomes for metagenomic binning, comparative biology and taxonomic classification.</title>
        <authorList>
            <person name="Goeker M."/>
        </authorList>
    </citation>
    <scope>NUCLEOTIDE SEQUENCE [LARGE SCALE GENOMIC DNA]</scope>
    <source>
        <strain evidence="3 4">DSM 26128</strain>
    </source>
</reference>
<dbReference type="Proteomes" id="UP001549099">
    <property type="component" value="Unassembled WGS sequence"/>
</dbReference>
<evidence type="ECO:0000256" key="2">
    <source>
        <dbReference type="SAM" id="Phobius"/>
    </source>
</evidence>
<accession>A0ABV2GDK4</accession>
<keyword evidence="4" id="KW-1185">Reference proteome</keyword>
<proteinExistence type="predicted"/>
<feature type="compositionally biased region" description="Pro residues" evidence="1">
    <location>
        <begin position="1"/>
        <end position="13"/>
    </location>
</feature>
<organism evidence="3 4">
    <name type="scientific">Bhargavaea ullalensis</name>
    <dbReference type="NCBI Taxonomy" id="1265685"/>
    <lineage>
        <taxon>Bacteria</taxon>
        <taxon>Bacillati</taxon>
        <taxon>Bacillota</taxon>
        <taxon>Bacilli</taxon>
        <taxon>Bacillales</taxon>
        <taxon>Caryophanaceae</taxon>
        <taxon>Bhargavaea</taxon>
    </lineage>
</organism>
<evidence type="ECO:0000256" key="1">
    <source>
        <dbReference type="SAM" id="MobiDB-lite"/>
    </source>
</evidence>
<evidence type="ECO:0008006" key="5">
    <source>
        <dbReference type="Google" id="ProtNLM"/>
    </source>
</evidence>
<keyword evidence="2" id="KW-0472">Membrane</keyword>
<feature type="transmembrane region" description="Helical" evidence="2">
    <location>
        <begin position="86"/>
        <end position="104"/>
    </location>
</feature>